<proteinExistence type="predicted"/>
<feature type="region of interest" description="Disordered" evidence="1">
    <location>
        <begin position="94"/>
        <end position="140"/>
    </location>
</feature>
<sequence length="474" mass="52479">MAVSPPTHLGSAQGPPVSPRESPVRTLAPNPAKRHRPKSLNLNPSSPQDDSRKKPNKNADLALRIVSPGLPILNEEMETTVKISQKIELQQRHLIAARQQGGSSSGMSPTGSSGTLPGSAPTPSGSANTSMDGSNSPKNVAVLDDKLSAPTSAKRLKRDNIPTPLTIGPSARSSNSHRPLIQSAPIRYTSRVPVTARPSVPLQVRRYPPPLASAVPLGPHPYAYSVQRRYRPFPNTHVTYLALPGHPHQPVMPTTPYKRIRMVAPHTTTSPYFPRGIRRAVVPTGPVNAQAHSSQQEAKPYNVTDIYHGDLMKVAPLQSQPLSAQREYFESSSAKPTPTTSHKMIEDDRLPVSDEEVREMQEKYKRNSEEAKSEEYKPGQPRAYGYPGEYQQEQYGSQYRPIKSGEIFGSINLMNESIFNFKIFAQAPEEKSPSQASKEEDSDDWLAKEKDKFLKICETSWDEFVNSRRLTSDW</sequence>
<protein>
    <submittedName>
        <fullName evidence="2">Uncharacterized protein</fullName>
    </submittedName>
</protein>
<dbReference type="STRING" id="984487.A0A1E4SPS6"/>
<dbReference type="AlphaFoldDB" id="A0A1E4SPS6"/>
<feature type="compositionally biased region" description="Polar residues" evidence="1">
    <location>
        <begin position="127"/>
        <end position="138"/>
    </location>
</feature>
<dbReference type="Proteomes" id="UP000094285">
    <property type="component" value="Unassembled WGS sequence"/>
</dbReference>
<evidence type="ECO:0000256" key="1">
    <source>
        <dbReference type="SAM" id="MobiDB-lite"/>
    </source>
</evidence>
<dbReference type="OrthoDB" id="3977264at2759"/>
<reference evidence="3" key="1">
    <citation type="submission" date="2016-05" db="EMBL/GenBank/DDBJ databases">
        <title>Comparative genomics of biotechnologically important yeasts.</title>
        <authorList>
            <consortium name="DOE Joint Genome Institute"/>
            <person name="Riley R."/>
            <person name="Haridas S."/>
            <person name="Wolfe K.H."/>
            <person name="Lopes M.R."/>
            <person name="Hittinger C.T."/>
            <person name="Goker M."/>
            <person name="Salamov A."/>
            <person name="Wisecaver J."/>
            <person name="Long T.M."/>
            <person name="Aerts A.L."/>
            <person name="Barry K."/>
            <person name="Choi C."/>
            <person name="Clum A."/>
            <person name="Coughlan A.Y."/>
            <person name="Deshpande S."/>
            <person name="Douglass A.P."/>
            <person name="Hanson S.J."/>
            <person name="Klenk H.-P."/>
            <person name="Labutti K."/>
            <person name="Lapidus A."/>
            <person name="Lindquist E."/>
            <person name="Lipzen A."/>
            <person name="Meier-Kolthoff J.P."/>
            <person name="Ohm R.A."/>
            <person name="Otillar R.P."/>
            <person name="Pangilinan J."/>
            <person name="Peng Y."/>
            <person name="Rokas A."/>
            <person name="Rosa C.A."/>
            <person name="Scheuner C."/>
            <person name="Sibirny A.A."/>
            <person name="Slot J.C."/>
            <person name="Stielow J.B."/>
            <person name="Sun H."/>
            <person name="Kurtzman C.P."/>
            <person name="Blackwell M."/>
            <person name="Grigoriev I.V."/>
            <person name="Jeffries T.W."/>
        </authorList>
    </citation>
    <scope>NUCLEOTIDE SEQUENCE [LARGE SCALE GENOMIC DNA]</scope>
    <source>
        <strain evidence="3">NRRL Y-17324</strain>
    </source>
</reference>
<evidence type="ECO:0000313" key="2">
    <source>
        <dbReference type="EMBL" id="ODV81524.1"/>
    </source>
</evidence>
<gene>
    <name evidence="2" type="ORF">CANTADRAFT_46048</name>
</gene>
<feature type="compositionally biased region" description="Basic and acidic residues" evidence="1">
    <location>
        <begin position="358"/>
        <end position="377"/>
    </location>
</feature>
<feature type="compositionally biased region" description="Low complexity" evidence="1">
    <location>
        <begin position="101"/>
        <end position="126"/>
    </location>
</feature>
<dbReference type="RefSeq" id="XP_020066646.1">
    <property type="nucleotide sequence ID" value="XM_020209282.1"/>
</dbReference>
<name>A0A1E4SPS6_9ASCO</name>
<feature type="region of interest" description="Disordered" evidence="1">
    <location>
        <begin position="1"/>
        <end position="62"/>
    </location>
</feature>
<feature type="region of interest" description="Disordered" evidence="1">
    <location>
        <begin position="353"/>
        <end position="385"/>
    </location>
</feature>
<evidence type="ECO:0000313" key="3">
    <source>
        <dbReference type="Proteomes" id="UP000094285"/>
    </source>
</evidence>
<dbReference type="EMBL" id="KV453909">
    <property type="protein sequence ID" value="ODV81524.1"/>
    <property type="molecule type" value="Genomic_DNA"/>
</dbReference>
<organism evidence="2 3">
    <name type="scientific">Suhomyces tanzawaensis NRRL Y-17324</name>
    <dbReference type="NCBI Taxonomy" id="984487"/>
    <lineage>
        <taxon>Eukaryota</taxon>
        <taxon>Fungi</taxon>
        <taxon>Dikarya</taxon>
        <taxon>Ascomycota</taxon>
        <taxon>Saccharomycotina</taxon>
        <taxon>Pichiomycetes</taxon>
        <taxon>Debaryomycetaceae</taxon>
        <taxon>Suhomyces</taxon>
    </lineage>
</organism>
<keyword evidence="3" id="KW-1185">Reference proteome</keyword>
<accession>A0A1E4SPS6</accession>
<dbReference type="GeneID" id="30983418"/>